<evidence type="ECO:0000313" key="5">
    <source>
        <dbReference type="EMBL" id="KAB7505052.1"/>
    </source>
</evidence>
<reference evidence="5 6" key="1">
    <citation type="journal article" date="2019" name="PLoS Biol.">
        <title>Sex chromosomes control vertical transmission of feminizing Wolbachia symbionts in an isopod.</title>
        <authorList>
            <person name="Becking T."/>
            <person name="Chebbi M.A."/>
            <person name="Giraud I."/>
            <person name="Moumen B."/>
            <person name="Laverre T."/>
            <person name="Caubet Y."/>
            <person name="Peccoud J."/>
            <person name="Gilbert C."/>
            <person name="Cordaux R."/>
        </authorList>
    </citation>
    <scope>NUCLEOTIDE SEQUENCE [LARGE SCALE GENOMIC DNA]</scope>
    <source>
        <strain evidence="5">ANa2</strain>
        <tissue evidence="5">Whole body excluding digestive tract and cuticle</tissue>
    </source>
</reference>
<dbReference type="GO" id="GO:0004867">
    <property type="term" value="F:serine-type endopeptidase inhibitor activity"/>
    <property type="evidence" value="ECO:0007669"/>
    <property type="project" value="UniProtKB-KW"/>
</dbReference>
<evidence type="ECO:0000313" key="6">
    <source>
        <dbReference type="Proteomes" id="UP000326759"/>
    </source>
</evidence>
<dbReference type="OrthoDB" id="9518664at2759"/>
<feature type="domain" description="Serpin" evidence="4">
    <location>
        <begin position="35"/>
        <end position="306"/>
    </location>
</feature>
<gene>
    <name evidence="5" type="primary">SERPINA3-7</name>
    <name evidence="5" type="ORF">Anas_03942</name>
</gene>
<dbReference type="SMART" id="SM00093">
    <property type="entry name" value="SERPIN"/>
    <property type="match status" value="1"/>
</dbReference>
<evidence type="ECO:0000256" key="1">
    <source>
        <dbReference type="ARBA" id="ARBA00022690"/>
    </source>
</evidence>
<keyword evidence="2" id="KW-0722">Serine protease inhibitor</keyword>
<proteinExistence type="inferred from homology"/>
<feature type="non-terminal residue" evidence="5">
    <location>
        <position position="1"/>
    </location>
</feature>
<comment type="caution">
    <text evidence="5">The sequence shown here is derived from an EMBL/GenBank/DDBJ whole genome shotgun (WGS) entry which is preliminary data.</text>
</comment>
<evidence type="ECO:0000256" key="3">
    <source>
        <dbReference type="RuleBase" id="RU000411"/>
    </source>
</evidence>
<dbReference type="AlphaFoldDB" id="A0A5N5TEU1"/>
<evidence type="ECO:0000259" key="4">
    <source>
        <dbReference type="SMART" id="SM00093"/>
    </source>
</evidence>
<dbReference type="PANTHER" id="PTHR11461:SF342">
    <property type="entry name" value="SERINE PROTEASE INHIBITOR 28DC"/>
    <property type="match status" value="1"/>
</dbReference>
<dbReference type="PANTHER" id="PTHR11461">
    <property type="entry name" value="SERINE PROTEASE INHIBITOR, SERPIN"/>
    <property type="match status" value="1"/>
</dbReference>
<protein>
    <submittedName>
        <fullName evidence="5">Serpin A3-7</fullName>
    </submittedName>
</protein>
<keyword evidence="6" id="KW-1185">Reference proteome</keyword>
<dbReference type="EMBL" id="SEYY01001893">
    <property type="protein sequence ID" value="KAB7505052.1"/>
    <property type="molecule type" value="Genomic_DNA"/>
</dbReference>
<sequence length="306" mass="35011">LFHRTLRPSLRHIFLLLQTVTLEKDCLKAHFEFTLTLFRSVAFVEDPKKNIVFSPLLVSTLLTPTLLTAKEYLSSLSKGNLSNSTRTLLEQFSKQVLQVLSLNDLNENAAEAWHKATVASLQDNYYKNFLKGARGFLIKEKSVTTEAGQRALTKNFGSSLKIVSQPIDSAFVLQEINMWARNKTKNKIESFIGENENFLQNKEKVLLSAAFVKPFWLNDFDPKATFQKGLFYPTYRDRFEIPMMISRLKLPLGYSPSLEARVLEIPFKLRRASLFIVLPDHMEQPLSALESNLTSENMRTLLSTLK</sequence>
<dbReference type="InterPro" id="IPR023796">
    <property type="entry name" value="Serpin_dom"/>
</dbReference>
<dbReference type="InterPro" id="IPR036186">
    <property type="entry name" value="Serpin_sf"/>
</dbReference>
<feature type="non-terminal residue" evidence="5">
    <location>
        <position position="306"/>
    </location>
</feature>
<dbReference type="Gene3D" id="3.30.497.10">
    <property type="entry name" value="Antithrombin, subunit I, domain 2"/>
    <property type="match status" value="1"/>
</dbReference>
<dbReference type="SUPFAM" id="SSF56574">
    <property type="entry name" value="Serpins"/>
    <property type="match status" value="1"/>
</dbReference>
<evidence type="ECO:0000256" key="2">
    <source>
        <dbReference type="ARBA" id="ARBA00022900"/>
    </source>
</evidence>
<dbReference type="InterPro" id="IPR042185">
    <property type="entry name" value="Serpin_sf_2"/>
</dbReference>
<keyword evidence="1" id="KW-0646">Protease inhibitor</keyword>
<dbReference type="Pfam" id="PF00079">
    <property type="entry name" value="Serpin"/>
    <property type="match status" value="1"/>
</dbReference>
<comment type="similarity">
    <text evidence="3">Belongs to the serpin family.</text>
</comment>
<dbReference type="InterPro" id="IPR042178">
    <property type="entry name" value="Serpin_sf_1"/>
</dbReference>
<name>A0A5N5TEU1_9CRUS</name>
<dbReference type="GO" id="GO:0005615">
    <property type="term" value="C:extracellular space"/>
    <property type="evidence" value="ECO:0007669"/>
    <property type="project" value="InterPro"/>
</dbReference>
<accession>A0A5N5TEU1</accession>
<dbReference type="InterPro" id="IPR000215">
    <property type="entry name" value="Serpin_fam"/>
</dbReference>
<organism evidence="5 6">
    <name type="scientific">Armadillidium nasatum</name>
    <dbReference type="NCBI Taxonomy" id="96803"/>
    <lineage>
        <taxon>Eukaryota</taxon>
        <taxon>Metazoa</taxon>
        <taxon>Ecdysozoa</taxon>
        <taxon>Arthropoda</taxon>
        <taxon>Crustacea</taxon>
        <taxon>Multicrustacea</taxon>
        <taxon>Malacostraca</taxon>
        <taxon>Eumalacostraca</taxon>
        <taxon>Peracarida</taxon>
        <taxon>Isopoda</taxon>
        <taxon>Oniscidea</taxon>
        <taxon>Crinocheta</taxon>
        <taxon>Armadillidiidae</taxon>
        <taxon>Armadillidium</taxon>
    </lineage>
</organism>
<dbReference type="Proteomes" id="UP000326759">
    <property type="component" value="Unassembled WGS sequence"/>
</dbReference>
<dbReference type="Gene3D" id="2.30.39.10">
    <property type="entry name" value="Alpha-1-antitrypsin, domain 1"/>
    <property type="match status" value="1"/>
</dbReference>